<keyword evidence="3 11" id="KW-0963">Cytoplasm</keyword>
<feature type="domain" description="Valyl-tRNA synthetase tRNA-binding arm" evidence="14">
    <location>
        <begin position="830"/>
        <end position="894"/>
    </location>
</feature>
<evidence type="ECO:0000256" key="3">
    <source>
        <dbReference type="ARBA" id="ARBA00022490"/>
    </source>
</evidence>
<dbReference type="NCBIfam" id="TIGR00422">
    <property type="entry name" value="valS"/>
    <property type="match status" value="1"/>
</dbReference>
<keyword evidence="5 11" id="KW-0547">Nucleotide-binding</keyword>
<evidence type="ECO:0000313" key="15">
    <source>
        <dbReference type="EMBL" id="QOY89120.1"/>
    </source>
</evidence>
<feature type="short sequence motif" description="'KMSKS' region" evidence="11">
    <location>
        <begin position="527"/>
        <end position="531"/>
    </location>
</feature>
<evidence type="ECO:0000313" key="16">
    <source>
        <dbReference type="Proteomes" id="UP000593892"/>
    </source>
</evidence>
<comment type="subunit">
    <text evidence="2 11">Monomer.</text>
</comment>
<dbReference type="GO" id="GO:0005524">
    <property type="term" value="F:ATP binding"/>
    <property type="evidence" value="ECO:0007669"/>
    <property type="project" value="UniProtKB-UniRule"/>
</dbReference>
<evidence type="ECO:0000256" key="5">
    <source>
        <dbReference type="ARBA" id="ARBA00022741"/>
    </source>
</evidence>
<keyword evidence="7 11" id="KW-0648">Protein biosynthesis</keyword>
<dbReference type="SUPFAM" id="SSF52374">
    <property type="entry name" value="Nucleotidylyl transferase"/>
    <property type="match status" value="1"/>
</dbReference>
<evidence type="ECO:0000259" key="14">
    <source>
        <dbReference type="Pfam" id="PF10458"/>
    </source>
</evidence>
<evidence type="ECO:0000256" key="7">
    <source>
        <dbReference type="ARBA" id="ARBA00022917"/>
    </source>
</evidence>
<dbReference type="FunFam" id="3.40.50.620:FF:000098">
    <property type="entry name" value="Valine--tRNA ligase"/>
    <property type="match status" value="1"/>
</dbReference>
<comment type="domain">
    <text evidence="11">The C-terminal coiled-coil domain is crucial for aminoacylation activity.</text>
</comment>
<dbReference type="CDD" id="cd07962">
    <property type="entry name" value="Anticodon_Ia_Val"/>
    <property type="match status" value="1"/>
</dbReference>
<dbReference type="InterPro" id="IPR037118">
    <property type="entry name" value="Val-tRNA_synth_C_sf"/>
</dbReference>
<dbReference type="PROSITE" id="PS00178">
    <property type="entry name" value="AA_TRNA_LIGASE_I"/>
    <property type="match status" value="1"/>
</dbReference>
<keyword evidence="8 11" id="KW-0175">Coiled coil</keyword>
<evidence type="ECO:0000256" key="11">
    <source>
        <dbReference type="HAMAP-Rule" id="MF_02004"/>
    </source>
</evidence>
<sequence length="895" mass="101347">MQLDKVYEPQRFEPHWAQWWIDRGFFHAPSSRHEGREMFSLVIPPPNVTGSLHIGHMLEHTEIDVTTRWHRMKGDQTLWLPGQDHAGIATQMVVERALKASENITRHDLGREEFVKRVWQWKEQYGGTIINQMKRMGDSCDWSRNRFTLDEGLSRAVRETFVRLYEKGLIYRGEYMVNWCPQCHTALSDLEVVHEETQGNLWHIQYPVKDMPGRFVTVATTRPETMLGDTAVCVNPEDERYFDLHGKSVILPLTGREIPVICDELADPKFGTGVVKVTPAHDPNDFEAGKRHNLPHVKVIGLNGEMTAEAGAYAGLDRFEARKRVLADLDSQGLLVQTAAHQLSIGRCQRCKTIVEPLVSKQWFCKMKPLAEPAIKAVEEGRIVFVPENWSKTYYEWMYNIRDWCVSRQLWWGHRIPAWHCGECGEVTVSREDVTACPKCASTNITQDPDVLDTWFSSGLWPFSTLGWPDKTPELAAYYPTTVLITGFDILFFWVARMIMLGIECMGDVPFKTVYIHGLVRDAERQKMSKTKGNTIDPLVVTEQYGTDAVRFALLRGAAPGTDIVLSEERMVSSRAFCNKIWNAARFIFLQMEKVGVESLEIQSLASHVAPAERIEGALPLEDRWIFHRLNETAAKIHAAQENFRYHEVADLIWGFLWDEFCDWYLEVKKFRIQQGEHMHAHLRNLLTVFEFALRLLHPVMPFLTEELWQRLMKKCDSLPESICLAAFPQAQDSTADPQGAAAFALLQEMTVAARGLRADQKLDPKATQDGFLYPANETAVMLGATELPLLQALTNTKFEVGAAGAEKAAGASRATNDFEMVLKLSGAQVDAVRGRLVKEIEQLQKVIQNSQKQLGSEAFVAKAPAHVIDGIRSKLADYEAQLAKSQAALTDLGA</sequence>
<evidence type="ECO:0000259" key="13">
    <source>
        <dbReference type="Pfam" id="PF08264"/>
    </source>
</evidence>
<feature type="domain" description="Methionyl/Valyl/Leucyl/Isoleucyl-tRNA synthetase anticodon-binding" evidence="13">
    <location>
        <begin position="623"/>
        <end position="768"/>
    </location>
</feature>
<dbReference type="Proteomes" id="UP000593892">
    <property type="component" value="Chromosome"/>
</dbReference>
<evidence type="ECO:0000256" key="2">
    <source>
        <dbReference type="ARBA" id="ARBA00011245"/>
    </source>
</evidence>
<dbReference type="SUPFAM" id="SSF47323">
    <property type="entry name" value="Anticodon-binding domain of a subclass of class I aminoacyl-tRNA synthetases"/>
    <property type="match status" value="1"/>
</dbReference>
<dbReference type="InterPro" id="IPR010978">
    <property type="entry name" value="tRNA-bd_arm"/>
</dbReference>
<feature type="short sequence motif" description="'HIGH' region" evidence="11">
    <location>
        <begin position="46"/>
        <end position="56"/>
    </location>
</feature>
<dbReference type="InterPro" id="IPR002300">
    <property type="entry name" value="aa-tRNA-synth_Ia"/>
</dbReference>
<dbReference type="Gene3D" id="3.90.740.10">
    <property type="entry name" value="Valyl/Leucyl/Isoleucyl-tRNA synthetase, editing domain"/>
    <property type="match status" value="1"/>
</dbReference>
<reference evidence="15 16" key="1">
    <citation type="submission" date="2020-10" db="EMBL/GenBank/DDBJ databases">
        <title>Complete genome sequence of Paludibaculum fermentans P105T, a facultatively anaerobic acidobacterium capable of dissimilatory Fe(III) reduction.</title>
        <authorList>
            <person name="Dedysh S.N."/>
            <person name="Beletsky A.V."/>
            <person name="Kulichevskaya I.S."/>
            <person name="Mardanov A.V."/>
            <person name="Ravin N.V."/>
        </authorList>
    </citation>
    <scope>NUCLEOTIDE SEQUENCE [LARGE SCALE GENOMIC DNA]</scope>
    <source>
        <strain evidence="15 16">P105</strain>
    </source>
</reference>
<organism evidence="15 16">
    <name type="scientific">Paludibaculum fermentans</name>
    <dbReference type="NCBI Taxonomy" id="1473598"/>
    <lineage>
        <taxon>Bacteria</taxon>
        <taxon>Pseudomonadati</taxon>
        <taxon>Acidobacteriota</taxon>
        <taxon>Terriglobia</taxon>
        <taxon>Bryobacterales</taxon>
        <taxon>Bryobacteraceae</taxon>
        <taxon>Paludibaculum</taxon>
    </lineage>
</organism>
<dbReference type="InterPro" id="IPR014729">
    <property type="entry name" value="Rossmann-like_a/b/a_fold"/>
</dbReference>
<proteinExistence type="inferred from homology"/>
<comment type="subcellular location">
    <subcellularLocation>
        <location evidence="1 11">Cytoplasm</location>
    </subcellularLocation>
</comment>
<dbReference type="Gene3D" id="3.40.50.620">
    <property type="entry name" value="HUPs"/>
    <property type="match status" value="2"/>
</dbReference>
<dbReference type="KEGG" id="pfer:IRI77_03935"/>
<dbReference type="Gene3D" id="1.10.287.380">
    <property type="entry name" value="Valyl-tRNA synthetase, C-terminal domain"/>
    <property type="match status" value="1"/>
</dbReference>
<feature type="coiled-coil region" evidence="11">
    <location>
        <begin position="834"/>
        <end position="889"/>
    </location>
</feature>
<comment type="domain">
    <text evidence="11">ValRS has two distinct active sites: one for aminoacylation and one for editing. The misactivated threonine is translocated from the active site to the editing site.</text>
</comment>
<dbReference type="GO" id="GO:0005829">
    <property type="term" value="C:cytosol"/>
    <property type="evidence" value="ECO:0007669"/>
    <property type="project" value="TreeGrafter"/>
</dbReference>
<dbReference type="FunFam" id="3.40.50.620:FF:000032">
    <property type="entry name" value="Valine--tRNA ligase"/>
    <property type="match status" value="1"/>
</dbReference>
<feature type="domain" description="Aminoacyl-tRNA synthetase class Ia" evidence="12">
    <location>
        <begin position="16"/>
        <end position="565"/>
    </location>
</feature>
<dbReference type="InterPro" id="IPR013155">
    <property type="entry name" value="M/V/L/I-tRNA-synth_anticd-bd"/>
</dbReference>
<dbReference type="GO" id="GO:0004832">
    <property type="term" value="F:valine-tRNA ligase activity"/>
    <property type="evidence" value="ECO:0007669"/>
    <property type="project" value="UniProtKB-UniRule"/>
</dbReference>
<comment type="catalytic activity">
    <reaction evidence="10 11">
        <text>tRNA(Val) + L-valine + ATP = L-valyl-tRNA(Val) + AMP + diphosphate</text>
        <dbReference type="Rhea" id="RHEA:10704"/>
        <dbReference type="Rhea" id="RHEA-COMP:9672"/>
        <dbReference type="Rhea" id="RHEA-COMP:9708"/>
        <dbReference type="ChEBI" id="CHEBI:30616"/>
        <dbReference type="ChEBI" id="CHEBI:33019"/>
        <dbReference type="ChEBI" id="CHEBI:57762"/>
        <dbReference type="ChEBI" id="CHEBI:78442"/>
        <dbReference type="ChEBI" id="CHEBI:78537"/>
        <dbReference type="ChEBI" id="CHEBI:456215"/>
        <dbReference type="EC" id="6.1.1.9"/>
    </reaction>
</comment>
<keyword evidence="16" id="KW-1185">Reference proteome</keyword>
<keyword evidence="9 11" id="KW-0030">Aminoacyl-tRNA synthetase</keyword>
<dbReference type="InterPro" id="IPR009080">
    <property type="entry name" value="tRNAsynth_Ia_anticodon-bd"/>
</dbReference>
<dbReference type="InterPro" id="IPR019499">
    <property type="entry name" value="Val-tRNA_synth_tRNA-bd"/>
</dbReference>
<dbReference type="PANTHER" id="PTHR11946:SF93">
    <property type="entry name" value="VALINE--TRNA LIGASE, CHLOROPLASTIC_MITOCHONDRIAL 2"/>
    <property type="match status" value="1"/>
</dbReference>
<evidence type="ECO:0000256" key="6">
    <source>
        <dbReference type="ARBA" id="ARBA00022840"/>
    </source>
</evidence>
<evidence type="ECO:0000256" key="1">
    <source>
        <dbReference type="ARBA" id="ARBA00004496"/>
    </source>
</evidence>
<evidence type="ECO:0000256" key="8">
    <source>
        <dbReference type="ARBA" id="ARBA00023054"/>
    </source>
</evidence>
<dbReference type="Gene3D" id="1.10.730.10">
    <property type="entry name" value="Isoleucyl-tRNA Synthetase, Domain 1"/>
    <property type="match status" value="1"/>
</dbReference>
<dbReference type="EMBL" id="CP063849">
    <property type="protein sequence ID" value="QOY89120.1"/>
    <property type="molecule type" value="Genomic_DNA"/>
</dbReference>
<dbReference type="SUPFAM" id="SSF50677">
    <property type="entry name" value="ValRS/IleRS/LeuRS editing domain"/>
    <property type="match status" value="1"/>
</dbReference>
<evidence type="ECO:0000259" key="12">
    <source>
        <dbReference type="Pfam" id="PF00133"/>
    </source>
</evidence>
<dbReference type="FunFam" id="3.90.740.10:FF:000005">
    <property type="entry name" value="Valine--tRNA ligase, mitochondrial"/>
    <property type="match status" value="1"/>
</dbReference>
<evidence type="ECO:0000256" key="4">
    <source>
        <dbReference type="ARBA" id="ARBA00022598"/>
    </source>
</evidence>
<dbReference type="CDD" id="cd00817">
    <property type="entry name" value="ValRS_core"/>
    <property type="match status" value="1"/>
</dbReference>
<dbReference type="NCBIfam" id="NF004349">
    <property type="entry name" value="PRK05729.1"/>
    <property type="match status" value="1"/>
</dbReference>
<dbReference type="SUPFAM" id="SSF46589">
    <property type="entry name" value="tRNA-binding arm"/>
    <property type="match status" value="1"/>
</dbReference>
<feature type="binding site" evidence="11">
    <location>
        <position position="530"/>
    </location>
    <ligand>
        <name>ATP</name>
        <dbReference type="ChEBI" id="CHEBI:30616"/>
    </ligand>
</feature>
<dbReference type="Pfam" id="PF00133">
    <property type="entry name" value="tRNA-synt_1"/>
    <property type="match status" value="1"/>
</dbReference>
<gene>
    <name evidence="11" type="primary">valS</name>
    <name evidence="15" type="ORF">IRI77_03935</name>
</gene>
<dbReference type="InterPro" id="IPR001412">
    <property type="entry name" value="aa-tRNA-synth_I_CS"/>
</dbReference>
<keyword evidence="4 11" id="KW-0436">Ligase</keyword>
<dbReference type="InterPro" id="IPR009008">
    <property type="entry name" value="Val/Leu/Ile-tRNA-synth_edit"/>
</dbReference>
<dbReference type="Pfam" id="PF10458">
    <property type="entry name" value="Val_tRNA-synt_C"/>
    <property type="match status" value="1"/>
</dbReference>
<dbReference type="InterPro" id="IPR033705">
    <property type="entry name" value="Anticodon_Ia_Val"/>
</dbReference>
<dbReference type="PANTHER" id="PTHR11946">
    <property type="entry name" value="VALYL-TRNA SYNTHETASES"/>
    <property type="match status" value="1"/>
</dbReference>
<dbReference type="InterPro" id="IPR002303">
    <property type="entry name" value="Valyl-tRNA_ligase"/>
</dbReference>
<dbReference type="GO" id="GO:0006438">
    <property type="term" value="P:valyl-tRNA aminoacylation"/>
    <property type="evidence" value="ECO:0007669"/>
    <property type="project" value="UniProtKB-UniRule"/>
</dbReference>
<dbReference type="AlphaFoldDB" id="A0A7S7NSS2"/>
<dbReference type="Pfam" id="PF08264">
    <property type="entry name" value="Anticodon_1"/>
    <property type="match status" value="1"/>
</dbReference>
<evidence type="ECO:0000256" key="10">
    <source>
        <dbReference type="ARBA" id="ARBA00047552"/>
    </source>
</evidence>
<dbReference type="GO" id="GO:0002161">
    <property type="term" value="F:aminoacyl-tRNA deacylase activity"/>
    <property type="evidence" value="ECO:0007669"/>
    <property type="project" value="InterPro"/>
</dbReference>
<dbReference type="PRINTS" id="PR00986">
    <property type="entry name" value="TRNASYNTHVAL"/>
</dbReference>
<dbReference type="RefSeq" id="WP_194450782.1">
    <property type="nucleotide sequence ID" value="NZ_CP063849.1"/>
</dbReference>
<protein>
    <recommendedName>
        <fullName evidence="11">Valine--tRNA ligase</fullName>
        <ecNumber evidence="11">6.1.1.9</ecNumber>
    </recommendedName>
    <alternativeName>
        <fullName evidence="11">Valyl-tRNA synthetase</fullName>
        <shortName evidence="11">ValRS</shortName>
    </alternativeName>
</protein>
<comment type="similarity">
    <text evidence="11">Belongs to the class-I aminoacyl-tRNA synthetase family. ValS type 1 subfamily.</text>
</comment>
<dbReference type="EC" id="6.1.1.9" evidence="11"/>
<dbReference type="HAMAP" id="MF_02004">
    <property type="entry name" value="Val_tRNA_synth_type1"/>
    <property type="match status" value="1"/>
</dbReference>
<keyword evidence="6 11" id="KW-0067">ATP-binding</keyword>
<comment type="function">
    <text evidence="11">Catalyzes the attachment of valine to tRNA(Val). As ValRS can inadvertently accommodate and process structurally similar amino acids such as threonine, to avoid such errors, it has a 'posttransfer' editing activity that hydrolyzes mischarged Thr-tRNA(Val) in a tRNA-dependent manner.</text>
</comment>
<accession>A0A7S7NSS2</accession>
<name>A0A7S7NSS2_PALFE</name>
<evidence type="ECO:0000256" key="9">
    <source>
        <dbReference type="ARBA" id="ARBA00023146"/>
    </source>
</evidence>